<accession>A0A418T485</accession>
<dbReference type="OrthoDB" id="7780956at2"/>
<organism evidence="2 3">
    <name type="scientific">Paracoccus onubensis</name>
    <dbReference type="NCBI Taxonomy" id="1675788"/>
    <lineage>
        <taxon>Bacteria</taxon>
        <taxon>Pseudomonadati</taxon>
        <taxon>Pseudomonadota</taxon>
        <taxon>Alphaproteobacteria</taxon>
        <taxon>Rhodobacterales</taxon>
        <taxon>Paracoccaceae</taxon>
        <taxon>Paracoccus</taxon>
    </lineage>
</organism>
<evidence type="ECO:0000256" key="1">
    <source>
        <dbReference type="SAM" id="Phobius"/>
    </source>
</evidence>
<keyword evidence="3" id="KW-1185">Reference proteome</keyword>
<feature type="transmembrane region" description="Helical" evidence="1">
    <location>
        <begin position="82"/>
        <end position="103"/>
    </location>
</feature>
<proteinExistence type="predicted"/>
<dbReference type="RefSeq" id="WP_119745976.1">
    <property type="nucleotide sequence ID" value="NZ_QZCG01000002.1"/>
</dbReference>
<evidence type="ECO:0000313" key="2">
    <source>
        <dbReference type="EMBL" id="RJE87985.1"/>
    </source>
</evidence>
<keyword evidence="1" id="KW-1133">Transmembrane helix</keyword>
<protein>
    <submittedName>
        <fullName evidence="2">Uncharacterized protein</fullName>
    </submittedName>
</protein>
<sequence>MTDPIVTRHLGHITYQGPESEAPNWSLPIDLPACDDQEGPISVFDSYDDPAATVRKLDAYEEGLRDGWDLALESPQLFPRDLIYVVFGAVGTAIGGLIALWGFR</sequence>
<evidence type="ECO:0000313" key="3">
    <source>
        <dbReference type="Proteomes" id="UP000284202"/>
    </source>
</evidence>
<name>A0A418T485_9RHOB</name>
<dbReference type="AlphaFoldDB" id="A0A418T485"/>
<keyword evidence="1" id="KW-0812">Transmembrane</keyword>
<dbReference type="Proteomes" id="UP000284202">
    <property type="component" value="Unassembled WGS sequence"/>
</dbReference>
<dbReference type="EMBL" id="QZCG01000002">
    <property type="protein sequence ID" value="RJE87985.1"/>
    <property type="molecule type" value="Genomic_DNA"/>
</dbReference>
<reference evidence="3" key="1">
    <citation type="submission" date="2018-09" db="EMBL/GenBank/DDBJ databases">
        <title>Acidovorax cavernicola nov. sp. isolated from Gruta de las Maravillas (Aracena, Spain).</title>
        <authorList>
            <person name="Jurado V."/>
            <person name="Gutierrez-Patricio S."/>
            <person name="Gonzalez-Pimentel J.L."/>
            <person name="Miller A.Z."/>
            <person name="Laiz L."/>
            <person name="Saiz-Jimenez C."/>
        </authorList>
    </citation>
    <scope>NUCLEOTIDE SEQUENCE [LARGE SCALE GENOMIC DNA]</scope>
    <source>
        <strain evidence="3">1011MAR3C25</strain>
    </source>
</reference>
<keyword evidence="1" id="KW-0472">Membrane</keyword>
<comment type="caution">
    <text evidence="2">The sequence shown here is derived from an EMBL/GenBank/DDBJ whole genome shotgun (WGS) entry which is preliminary data.</text>
</comment>
<gene>
    <name evidence="2" type="ORF">D3P04_03425</name>
</gene>